<dbReference type="Proteomes" id="UP000053989">
    <property type="component" value="Unassembled WGS sequence"/>
</dbReference>
<dbReference type="InParanoid" id="A0A0C3E366"/>
<sequence length="107" mass="11985">MVLAKFSTPNPHPAGPERLVRAEYLDAAHQCIRSGPPLLFYGSQIKGNVCIACDAMFSLSIRALKIDAYGLLVYSDPPDRQRFQTKPRRLCEVCSSPRYHITWSSST</sequence>
<protein>
    <submittedName>
        <fullName evidence="1">Uncharacterized protein</fullName>
    </submittedName>
</protein>
<evidence type="ECO:0000313" key="1">
    <source>
        <dbReference type="EMBL" id="KIM62476.1"/>
    </source>
</evidence>
<dbReference type="HOGENOM" id="CLU_2211525_0_0_1"/>
<name>A0A0C3E366_9AGAM</name>
<dbReference type="AlphaFoldDB" id="A0A0C3E366"/>
<proteinExistence type="predicted"/>
<dbReference type="EMBL" id="KN822042">
    <property type="protein sequence ID" value="KIM62476.1"/>
    <property type="molecule type" value="Genomic_DNA"/>
</dbReference>
<accession>A0A0C3E366</accession>
<keyword evidence="2" id="KW-1185">Reference proteome</keyword>
<evidence type="ECO:0000313" key="2">
    <source>
        <dbReference type="Proteomes" id="UP000053989"/>
    </source>
</evidence>
<reference evidence="1 2" key="1">
    <citation type="submission" date="2014-04" db="EMBL/GenBank/DDBJ databases">
        <authorList>
            <consortium name="DOE Joint Genome Institute"/>
            <person name="Kuo A."/>
            <person name="Kohler A."/>
            <person name="Nagy L.G."/>
            <person name="Floudas D."/>
            <person name="Copeland A."/>
            <person name="Barry K.W."/>
            <person name="Cichocki N."/>
            <person name="Veneault-Fourrey C."/>
            <person name="LaButti K."/>
            <person name="Lindquist E.A."/>
            <person name="Lipzen A."/>
            <person name="Lundell T."/>
            <person name="Morin E."/>
            <person name="Murat C."/>
            <person name="Sun H."/>
            <person name="Tunlid A."/>
            <person name="Henrissat B."/>
            <person name="Grigoriev I.V."/>
            <person name="Hibbett D.S."/>
            <person name="Martin F."/>
            <person name="Nordberg H.P."/>
            <person name="Cantor M.N."/>
            <person name="Hua S.X."/>
        </authorList>
    </citation>
    <scope>NUCLEOTIDE SEQUENCE [LARGE SCALE GENOMIC DNA]</scope>
    <source>
        <strain evidence="1 2">Foug A</strain>
    </source>
</reference>
<reference evidence="2" key="2">
    <citation type="submission" date="2015-01" db="EMBL/GenBank/DDBJ databases">
        <title>Evolutionary Origins and Diversification of the Mycorrhizal Mutualists.</title>
        <authorList>
            <consortium name="DOE Joint Genome Institute"/>
            <consortium name="Mycorrhizal Genomics Consortium"/>
            <person name="Kohler A."/>
            <person name="Kuo A."/>
            <person name="Nagy L.G."/>
            <person name="Floudas D."/>
            <person name="Copeland A."/>
            <person name="Barry K.W."/>
            <person name="Cichocki N."/>
            <person name="Veneault-Fourrey C."/>
            <person name="LaButti K."/>
            <person name="Lindquist E.A."/>
            <person name="Lipzen A."/>
            <person name="Lundell T."/>
            <person name="Morin E."/>
            <person name="Murat C."/>
            <person name="Riley R."/>
            <person name="Ohm R."/>
            <person name="Sun H."/>
            <person name="Tunlid A."/>
            <person name="Henrissat B."/>
            <person name="Grigoriev I.V."/>
            <person name="Hibbett D.S."/>
            <person name="Martin F."/>
        </authorList>
    </citation>
    <scope>NUCLEOTIDE SEQUENCE [LARGE SCALE GENOMIC DNA]</scope>
    <source>
        <strain evidence="2">Foug A</strain>
    </source>
</reference>
<gene>
    <name evidence="1" type="ORF">SCLCIDRAFT_801468</name>
</gene>
<organism evidence="1 2">
    <name type="scientific">Scleroderma citrinum Foug A</name>
    <dbReference type="NCBI Taxonomy" id="1036808"/>
    <lineage>
        <taxon>Eukaryota</taxon>
        <taxon>Fungi</taxon>
        <taxon>Dikarya</taxon>
        <taxon>Basidiomycota</taxon>
        <taxon>Agaricomycotina</taxon>
        <taxon>Agaricomycetes</taxon>
        <taxon>Agaricomycetidae</taxon>
        <taxon>Boletales</taxon>
        <taxon>Sclerodermatineae</taxon>
        <taxon>Sclerodermataceae</taxon>
        <taxon>Scleroderma</taxon>
    </lineage>
</organism>